<keyword evidence="2" id="KW-1185">Reference proteome</keyword>
<dbReference type="AlphaFoldDB" id="A0A392U0L9"/>
<protein>
    <submittedName>
        <fullName evidence="1">Uncharacterized protein</fullName>
    </submittedName>
</protein>
<feature type="non-terminal residue" evidence="1">
    <location>
        <position position="39"/>
    </location>
</feature>
<organism evidence="1 2">
    <name type="scientific">Trifolium medium</name>
    <dbReference type="NCBI Taxonomy" id="97028"/>
    <lineage>
        <taxon>Eukaryota</taxon>
        <taxon>Viridiplantae</taxon>
        <taxon>Streptophyta</taxon>
        <taxon>Embryophyta</taxon>
        <taxon>Tracheophyta</taxon>
        <taxon>Spermatophyta</taxon>
        <taxon>Magnoliopsida</taxon>
        <taxon>eudicotyledons</taxon>
        <taxon>Gunneridae</taxon>
        <taxon>Pentapetalae</taxon>
        <taxon>rosids</taxon>
        <taxon>fabids</taxon>
        <taxon>Fabales</taxon>
        <taxon>Fabaceae</taxon>
        <taxon>Papilionoideae</taxon>
        <taxon>50 kb inversion clade</taxon>
        <taxon>NPAAA clade</taxon>
        <taxon>Hologalegina</taxon>
        <taxon>IRL clade</taxon>
        <taxon>Trifolieae</taxon>
        <taxon>Trifolium</taxon>
    </lineage>
</organism>
<sequence>MKRLDVETMQINLKVGLEDLLSIIAPWHYGIAKYLKSMS</sequence>
<dbReference type="EMBL" id="LXQA010685423">
    <property type="protein sequence ID" value="MCI65936.1"/>
    <property type="molecule type" value="Genomic_DNA"/>
</dbReference>
<name>A0A392U0L9_9FABA</name>
<dbReference type="Proteomes" id="UP000265520">
    <property type="component" value="Unassembled WGS sequence"/>
</dbReference>
<accession>A0A392U0L9</accession>
<reference evidence="1 2" key="1">
    <citation type="journal article" date="2018" name="Front. Plant Sci.">
        <title>Red Clover (Trifolium pratense) and Zigzag Clover (T. medium) - A Picture of Genomic Similarities and Differences.</title>
        <authorList>
            <person name="Dluhosova J."/>
            <person name="Istvanek J."/>
            <person name="Nedelnik J."/>
            <person name="Repkova J."/>
        </authorList>
    </citation>
    <scope>NUCLEOTIDE SEQUENCE [LARGE SCALE GENOMIC DNA]</scope>
    <source>
        <strain evidence="2">cv. 10/8</strain>
        <tissue evidence="1">Leaf</tissue>
    </source>
</reference>
<evidence type="ECO:0000313" key="2">
    <source>
        <dbReference type="Proteomes" id="UP000265520"/>
    </source>
</evidence>
<proteinExistence type="predicted"/>
<comment type="caution">
    <text evidence="1">The sequence shown here is derived from an EMBL/GenBank/DDBJ whole genome shotgun (WGS) entry which is preliminary data.</text>
</comment>
<evidence type="ECO:0000313" key="1">
    <source>
        <dbReference type="EMBL" id="MCI65936.1"/>
    </source>
</evidence>